<dbReference type="PANTHER" id="PTHR44154:SF1">
    <property type="entry name" value="QUINONE OXIDOREDUCTASE"/>
    <property type="match status" value="1"/>
</dbReference>
<reference evidence="4 5" key="1">
    <citation type="submission" date="2015-05" db="EMBL/GenBank/DDBJ databases">
        <authorList>
            <person name="Tang B."/>
            <person name="Yu Y."/>
        </authorList>
    </citation>
    <scope>NUCLEOTIDE SEQUENCE [LARGE SCALE GENOMIC DNA]</scope>
    <source>
        <strain evidence="4 5">DSM 7029</strain>
    </source>
</reference>
<dbReference type="GO" id="GO:0008270">
    <property type="term" value="F:zinc ion binding"/>
    <property type="evidence" value="ECO:0007669"/>
    <property type="project" value="InterPro"/>
</dbReference>
<dbReference type="AlphaFoldDB" id="A0A0G3BVC3"/>
<dbReference type="InterPro" id="IPR036291">
    <property type="entry name" value="NAD(P)-bd_dom_sf"/>
</dbReference>
<accession>A0A0G3BVC3</accession>
<dbReference type="RefSeq" id="WP_047196480.1">
    <property type="nucleotide sequence ID" value="NZ_CP011371.1"/>
</dbReference>
<dbReference type="KEGG" id="pbh:AAW51_4625"/>
<proteinExistence type="inferred from homology"/>
<evidence type="ECO:0000256" key="1">
    <source>
        <dbReference type="ARBA" id="ARBA00022857"/>
    </source>
</evidence>
<dbReference type="SUPFAM" id="SSF51735">
    <property type="entry name" value="NAD(P)-binding Rossmann-fold domains"/>
    <property type="match status" value="1"/>
</dbReference>
<dbReference type="Pfam" id="PF08240">
    <property type="entry name" value="ADH_N"/>
    <property type="match status" value="1"/>
</dbReference>
<dbReference type="STRING" id="413882.AAW51_4625"/>
<dbReference type="NCBIfam" id="TIGR02817">
    <property type="entry name" value="adh_fam_1"/>
    <property type="match status" value="1"/>
</dbReference>
<dbReference type="SUPFAM" id="SSF50129">
    <property type="entry name" value="GroES-like"/>
    <property type="match status" value="1"/>
</dbReference>
<keyword evidence="5" id="KW-1185">Reference proteome</keyword>
<dbReference type="Proteomes" id="UP000035352">
    <property type="component" value="Chromosome"/>
</dbReference>
<dbReference type="InterPro" id="IPR014182">
    <property type="entry name" value="ADH_Zn_typ-1"/>
</dbReference>
<keyword evidence="2" id="KW-0560">Oxidoreductase</keyword>
<dbReference type="PANTHER" id="PTHR44154">
    <property type="entry name" value="QUINONE OXIDOREDUCTASE"/>
    <property type="match status" value="1"/>
</dbReference>
<organism evidence="4 5">
    <name type="scientific">Caldimonas brevitalea</name>
    <dbReference type="NCBI Taxonomy" id="413882"/>
    <lineage>
        <taxon>Bacteria</taxon>
        <taxon>Pseudomonadati</taxon>
        <taxon>Pseudomonadota</taxon>
        <taxon>Betaproteobacteria</taxon>
        <taxon>Burkholderiales</taxon>
        <taxon>Sphaerotilaceae</taxon>
        <taxon>Caldimonas</taxon>
    </lineage>
</organism>
<dbReference type="GO" id="GO:0016491">
    <property type="term" value="F:oxidoreductase activity"/>
    <property type="evidence" value="ECO:0007669"/>
    <property type="project" value="UniProtKB-KW"/>
</dbReference>
<keyword evidence="2" id="KW-0862">Zinc</keyword>
<gene>
    <name evidence="4" type="ORF">AAW51_4625</name>
</gene>
<evidence type="ECO:0000313" key="4">
    <source>
        <dbReference type="EMBL" id="AKJ31316.1"/>
    </source>
</evidence>
<evidence type="ECO:0000313" key="5">
    <source>
        <dbReference type="Proteomes" id="UP000035352"/>
    </source>
</evidence>
<dbReference type="InterPro" id="IPR051603">
    <property type="entry name" value="Zinc-ADH_QOR/CCCR"/>
</dbReference>
<keyword evidence="2" id="KW-0479">Metal-binding</keyword>
<protein>
    <recommendedName>
        <fullName evidence="2">Zinc-type alcohol dehydrogenase-like protein</fullName>
    </recommendedName>
</protein>
<dbReference type="Gene3D" id="3.90.180.10">
    <property type="entry name" value="Medium-chain alcohol dehydrogenases, catalytic domain"/>
    <property type="match status" value="1"/>
</dbReference>
<evidence type="ECO:0000256" key="2">
    <source>
        <dbReference type="RuleBase" id="RU364000"/>
    </source>
</evidence>
<feature type="domain" description="Enoyl reductase (ER)" evidence="3">
    <location>
        <begin position="16"/>
        <end position="340"/>
    </location>
</feature>
<comment type="similarity">
    <text evidence="2">Belongs to the zinc-containing alcohol dehydrogenase family. Quinone oxidoreductase subfamily.</text>
</comment>
<dbReference type="EMBL" id="CP011371">
    <property type="protein sequence ID" value="AKJ31316.1"/>
    <property type="molecule type" value="Genomic_DNA"/>
</dbReference>
<sequence>MKAVGYTHNLPSDDPRALIDLELPSPVPGAHDLQVRVQAVSVNPVDTKVRRKRPASEVSPQVLGWDAVGTVLEVGSAVQGFRPGDRVWYAGAIDRPGSNAEQQLVDARIVAKAPSRLSDAEAAALPLTTITAWELLFDRLQVPRAAPQPQSAGPAALLITGGAGGVGSILIQLARQLTDLTIVATASRPSSREWCLALGVHHVIDHREPFVPQLQALALPPLRYAASLTHTPQHYAQLVEALAPQGRLALIDDFEPGDIDVMALKGKCLSLHWEMMFARSLHQTPDMAEQGRLLGEVAALVEAGRVRSTLSDNLGPINAANLRRAHALVESGQVQGKLVLQGFGD</sequence>
<dbReference type="OrthoDB" id="9785812at2"/>
<dbReference type="InterPro" id="IPR011032">
    <property type="entry name" value="GroES-like_sf"/>
</dbReference>
<dbReference type="Gene3D" id="3.40.50.720">
    <property type="entry name" value="NAD(P)-binding Rossmann-like Domain"/>
    <property type="match status" value="1"/>
</dbReference>
<dbReference type="CDD" id="cd08252">
    <property type="entry name" value="AL_MDR"/>
    <property type="match status" value="1"/>
</dbReference>
<dbReference type="InterPro" id="IPR020843">
    <property type="entry name" value="ER"/>
</dbReference>
<dbReference type="PATRIC" id="fig|413882.6.peg.4833"/>
<dbReference type="SMART" id="SM00829">
    <property type="entry name" value="PKS_ER"/>
    <property type="match status" value="1"/>
</dbReference>
<dbReference type="Pfam" id="PF13602">
    <property type="entry name" value="ADH_zinc_N_2"/>
    <property type="match status" value="1"/>
</dbReference>
<name>A0A0G3BVC3_9BURK</name>
<dbReference type="InterPro" id="IPR013154">
    <property type="entry name" value="ADH-like_N"/>
</dbReference>
<keyword evidence="1" id="KW-0521">NADP</keyword>
<evidence type="ECO:0000259" key="3">
    <source>
        <dbReference type="SMART" id="SM00829"/>
    </source>
</evidence>